<name>A0A3D8J042_9HELI</name>
<dbReference type="OrthoDB" id="5313717at2"/>
<comment type="caution">
    <text evidence="2">The sequence shown here is derived from an EMBL/GenBank/DDBJ whole genome shotgun (WGS) entry which is preliminary data.</text>
</comment>
<dbReference type="InterPro" id="IPR027417">
    <property type="entry name" value="P-loop_NTPase"/>
</dbReference>
<evidence type="ECO:0000256" key="1">
    <source>
        <dbReference type="SAM" id="MobiDB-lite"/>
    </source>
</evidence>
<sequence>MKKSSTQDSTQKTIDILHKFLPLQKISPSSKLQTFFNLLYSSSPPEFILRKQPEELLAKHQDYIDNIHEVYAIILAVNHNNLEIFLKLESFKHICQAFCDTIEQLANKHYGIYLQCLQASVLHSIDTKTTKQILKNMKILRENGIISFHDEKCIQAALSGDSIRKATENKGSTAATGTIQSFAQSNPNHTLFKEQLTAIAKAKKILHKVPWARTLTFLCDENFTKQILIIGGKKTGKSTLIATLLCNNANATHLQPLEALSPICYQYGKGYAKIEYFNTQEMQALNTASTIPTDETTQKIKHERIYEEIYQTQKIQQVKNITIYHDSDILKYVRLINTPSLIPQALRHLQIYECLIASQNICYLINTEELFSTNANKHYEYNARVIFRLLTQDNITCVYVIYSQIDKINLTLKKRQTLYNKLFTLIEQKLEGMYAKQELLKKLHFHYLTPGIAYNLRLKNLLSSESGFDMSSSGILELERQLFAHIFESPVQHISIEILKNILNLCKNDYQQNTKLLESCQNTQQTAGKENNTLQEQEENPASNSAEISSNSAIQQLLQKNKQAQLNEQTRKKIESILDEIKQNVQLMTEKLPAKYSSFYVSFSNLRDNLYSQFIQSINYEMRKRTGFSIKRLKNSTIDSIVIGLQSLSEILQNHFLTHKELHNIAKYLDSKNPNSLIHFALTQEHQNILNLLSTHFNTFIKDGYSTDSSHIIAEHLSYRLNLILPDNAKKGTISEEAIIKPIKAGFEYYFLLLERNIEELFNKHIAFFSQFMQQALCIIQCILIDYYQDAHISDKEEYSAILKNL</sequence>
<gene>
    <name evidence="2" type="ORF">CQA66_07695</name>
</gene>
<dbReference type="RefSeq" id="WP_104762267.1">
    <property type="nucleotide sequence ID" value="NZ_FZPM01000003.1"/>
</dbReference>
<keyword evidence="3" id="KW-1185">Reference proteome</keyword>
<accession>A0A3D8J042</accession>
<dbReference type="Proteomes" id="UP000256424">
    <property type="component" value="Unassembled WGS sequence"/>
</dbReference>
<evidence type="ECO:0000313" key="3">
    <source>
        <dbReference type="Proteomes" id="UP000256424"/>
    </source>
</evidence>
<organism evidence="2 3">
    <name type="scientific">Helicobacter aurati</name>
    <dbReference type="NCBI Taxonomy" id="137778"/>
    <lineage>
        <taxon>Bacteria</taxon>
        <taxon>Pseudomonadati</taxon>
        <taxon>Campylobacterota</taxon>
        <taxon>Epsilonproteobacteria</taxon>
        <taxon>Campylobacterales</taxon>
        <taxon>Helicobacteraceae</taxon>
        <taxon>Helicobacter</taxon>
    </lineage>
</organism>
<dbReference type="Gene3D" id="3.40.50.300">
    <property type="entry name" value="P-loop containing nucleotide triphosphate hydrolases"/>
    <property type="match status" value="1"/>
</dbReference>
<evidence type="ECO:0000313" key="2">
    <source>
        <dbReference type="EMBL" id="RDU70713.1"/>
    </source>
</evidence>
<dbReference type="EMBL" id="NXLW01000017">
    <property type="protein sequence ID" value="RDU70713.1"/>
    <property type="molecule type" value="Genomic_DNA"/>
</dbReference>
<proteinExistence type="predicted"/>
<dbReference type="SUPFAM" id="SSF52540">
    <property type="entry name" value="P-loop containing nucleoside triphosphate hydrolases"/>
    <property type="match status" value="1"/>
</dbReference>
<reference evidence="2 3" key="1">
    <citation type="submission" date="2018-04" db="EMBL/GenBank/DDBJ databases">
        <title>Novel Campyloabacter and Helicobacter Species and Strains.</title>
        <authorList>
            <person name="Mannion A.J."/>
            <person name="Shen Z."/>
            <person name="Fox J.G."/>
        </authorList>
    </citation>
    <scope>NUCLEOTIDE SEQUENCE [LARGE SCALE GENOMIC DNA]</scope>
    <source>
        <strain evidence="2 3">MIT 97-5075</strain>
    </source>
</reference>
<protein>
    <submittedName>
        <fullName evidence="2">Uncharacterized protein</fullName>
    </submittedName>
</protein>
<dbReference type="AlphaFoldDB" id="A0A3D8J042"/>
<feature type="region of interest" description="Disordered" evidence="1">
    <location>
        <begin position="527"/>
        <end position="546"/>
    </location>
</feature>